<organism evidence="1 2">
    <name type="scientific">Roseateles agri</name>
    <dbReference type="NCBI Taxonomy" id="3098619"/>
    <lineage>
        <taxon>Bacteria</taxon>
        <taxon>Pseudomonadati</taxon>
        <taxon>Pseudomonadota</taxon>
        <taxon>Betaproteobacteria</taxon>
        <taxon>Burkholderiales</taxon>
        <taxon>Sphaerotilaceae</taxon>
        <taxon>Roseateles</taxon>
    </lineage>
</organism>
<evidence type="ECO:0000313" key="1">
    <source>
        <dbReference type="EMBL" id="MDY0744409.1"/>
    </source>
</evidence>
<keyword evidence="2" id="KW-1185">Reference proteome</keyword>
<proteinExistence type="predicted"/>
<protein>
    <submittedName>
        <fullName evidence="1">Uncharacterized protein</fullName>
    </submittedName>
</protein>
<dbReference type="RefSeq" id="WP_320422297.1">
    <property type="nucleotide sequence ID" value="NZ_JAXCLA010000002.1"/>
</dbReference>
<gene>
    <name evidence="1" type="ORF">SNE35_07820</name>
</gene>
<comment type="caution">
    <text evidence="1">The sequence shown here is derived from an EMBL/GenBank/DDBJ whole genome shotgun (WGS) entry which is preliminary data.</text>
</comment>
<dbReference type="Proteomes" id="UP001285263">
    <property type="component" value="Unassembled WGS sequence"/>
</dbReference>
<sequence length="738" mass="79845">MNEQQKAFVARFLGRGLLSKKKNKKITAAYEDYLGHEARFKTLATEIPKEVPAMQSLIRRLPAVLEHKNKGDFAAASLAMAELVKEAETLKVQVKYEQDLAGIQGELDAAGLLATDGQPALETARQLLEQRRQAMQQRALAGDHAGASALVPGVGEAARAFVALEAKYQRYKLALTGIQGDLDAAEQIAPDGQVALVAAQKQARTKREAMQKLATEGDFDGALGAVQGAGEAALALVALEAKYRPYKLALAGIQGDIDAARLIVPDGQAALTQAKQSFDQKRLAMLQLAQTGDYDGALGAVTGVGTAAKSAVTLETQYKSYKSELAKIQAGIDEAMNLSTEDMLPLETAKATFQQKHDALAPLLLKGDYLGAQALLQGVKDSAKAASDLRAKYDHCITAVLVTGGPDFAYLQKLANDAPPSGAIKDALFGYKDMMRKLYQGDYAGCEKDFKTLQGQIAAVKLALTESDKTAKPKALLAAKKVEDLAGGKKLSTLSDQEKAALVLELKKLPLKDQTDILADLHGSSEPVDAEGRLIQIALYQAMKLDENFEKEDAKKRKAYSEELAADTEIQDTVEDWNAVKDGKPVVSVAQQQAVLEKILKAQSKVYNIPVPVIRWYDGDAGDFGGFNTTSGIISLNNRYLSDPQEMINTVLHENTHNYQDQLVKRFFNGEIPESDPLYLQAKTFAVSHHMDAYVKGSEDGPAYKGQPEEMHAWGAGDTEAPKLLAALRQAKQDRETT</sequence>
<accession>A0ABU5DDQ3</accession>
<dbReference type="EMBL" id="JAXCLA010000002">
    <property type="protein sequence ID" value="MDY0744409.1"/>
    <property type="molecule type" value="Genomic_DNA"/>
</dbReference>
<evidence type="ECO:0000313" key="2">
    <source>
        <dbReference type="Proteomes" id="UP001285263"/>
    </source>
</evidence>
<reference evidence="1 2" key="1">
    <citation type="submission" date="2023-11" db="EMBL/GenBank/DDBJ databases">
        <title>Paucibacter sp. nov., isolated from fresh soil in Korea.</title>
        <authorList>
            <person name="Le N.T.T."/>
        </authorList>
    </citation>
    <scope>NUCLEOTIDE SEQUENCE [LARGE SCALE GENOMIC DNA]</scope>
    <source>
        <strain evidence="1 2">R3-3</strain>
    </source>
</reference>
<name>A0ABU5DDQ3_9BURK</name>